<sequence>MSSGRLMRDRSQSSFAVSYKNMKKSPSLQSLDNISIDSYMMEDGDAYSLLERDDVSMSGFKDALSEHSTAESASEAMVPAADGGVSPDAVSATSQSIDEPTKDLVSVLVLKVNSVCGSLDVRGENTAVALEVGQVRPNQLGNVSLRQYLSNRSLGFVSSSAVPVTAEARRGSGSEANSGQGRSRPEVQVRLESGPSAAAHSPLSEHNGFLQCRLHALSADLLMSTLQNLGHFTEDSSESQVLPMEISVKDIHVNLKDDGPRENPSDPEPTPIALHIDNLLIHRKDDGSFSIGLNRTAETAPPKTAPLIDSKLSSVPELPVGVPSEQKATQTNPMSPTSYAPSSTEKMLIDENECLKLELSRAKMALAEAQMEKDSLLHHMKNMKLASGGGTS</sequence>
<feature type="region of interest" description="Disordered" evidence="1">
    <location>
        <begin position="167"/>
        <end position="203"/>
    </location>
</feature>
<dbReference type="Pfam" id="PF24917">
    <property type="entry name" value="BLTP3A_B"/>
    <property type="match status" value="1"/>
</dbReference>
<comment type="caution">
    <text evidence="2">The sequence shown here is derived from an EMBL/GenBank/DDBJ whole genome shotgun (WGS) entry which is preliminary data.</text>
</comment>
<feature type="region of interest" description="Disordered" evidence="1">
    <location>
        <begin position="323"/>
        <end position="344"/>
    </location>
</feature>
<feature type="compositionally biased region" description="Polar residues" evidence="1">
    <location>
        <begin position="326"/>
        <end position="344"/>
    </location>
</feature>
<dbReference type="PANTHER" id="PTHR22774">
    <property type="entry name" value="CHOREIN N-TERMINAL DOMAIN-CONTAINING PROTEIN"/>
    <property type="match status" value="1"/>
</dbReference>
<dbReference type="InterPro" id="IPR026728">
    <property type="entry name" value="BLTP3A/B"/>
</dbReference>
<keyword evidence="3" id="KW-1185">Reference proteome</keyword>
<dbReference type="PANTHER" id="PTHR22774:SF17">
    <property type="entry name" value="BRIDGE-LIKE LIPID TRANSFER PROTEIN FAMILY MEMBER 3B"/>
    <property type="match status" value="1"/>
</dbReference>
<dbReference type="AlphaFoldDB" id="A0AAV6FXI8"/>
<evidence type="ECO:0008006" key="4">
    <source>
        <dbReference type="Google" id="ProtNLM"/>
    </source>
</evidence>
<dbReference type="Proteomes" id="UP000823561">
    <property type="component" value="Chromosome 17"/>
</dbReference>
<evidence type="ECO:0000256" key="1">
    <source>
        <dbReference type="SAM" id="MobiDB-lite"/>
    </source>
</evidence>
<accession>A0AAV6FXI8</accession>
<evidence type="ECO:0000313" key="3">
    <source>
        <dbReference type="Proteomes" id="UP000823561"/>
    </source>
</evidence>
<protein>
    <recommendedName>
        <fullName evidence="4">UHRF1-binding protein 1-like</fullName>
    </recommendedName>
</protein>
<reference evidence="2 3" key="1">
    <citation type="submission" date="2020-10" db="EMBL/GenBank/DDBJ databases">
        <title>Chromosome-scale genome assembly of the Allis shad, Alosa alosa.</title>
        <authorList>
            <person name="Margot Z."/>
            <person name="Christophe K."/>
            <person name="Cabau C."/>
            <person name="Louis A."/>
            <person name="Berthelot C."/>
            <person name="Parey E."/>
            <person name="Roest Crollius H."/>
            <person name="Montfort J."/>
            <person name="Robinson-Rechavi M."/>
            <person name="Bucao C."/>
            <person name="Bouchez O."/>
            <person name="Gislard M."/>
            <person name="Lluch J."/>
            <person name="Milhes M."/>
            <person name="Lampietro C."/>
            <person name="Lopez Roques C."/>
            <person name="Donnadieu C."/>
            <person name="Braasch I."/>
            <person name="Desvignes T."/>
            <person name="Postlethwait J."/>
            <person name="Bobe J."/>
            <person name="Guiguen Y."/>
        </authorList>
    </citation>
    <scope>NUCLEOTIDE SEQUENCE [LARGE SCALE GENOMIC DNA]</scope>
    <source>
        <strain evidence="2">M-15738</strain>
        <tissue evidence="2">Blood</tissue>
    </source>
</reference>
<evidence type="ECO:0000313" key="2">
    <source>
        <dbReference type="EMBL" id="KAG5267574.1"/>
    </source>
</evidence>
<dbReference type="EMBL" id="JADWDJ010000017">
    <property type="protein sequence ID" value="KAG5267574.1"/>
    <property type="molecule type" value="Genomic_DNA"/>
</dbReference>
<organism evidence="2 3">
    <name type="scientific">Alosa alosa</name>
    <name type="common">allis shad</name>
    <dbReference type="NCBI Taxonomy" id="278164"/>
    <lineage>
        <taxon>Eukaryota</taxon>
        <taxon>Metazoa</taxon>
        <taxon>Chordata</taxon>
        <taxon>Craniata</taxon>
        <taxon>Vertebrata</taxon>
        <taxon>Euteleostomi</taxon>
        <taxon>Actinopterygii</taxon>
        <taxon>Neopterygii</taxon>
        <taxon>Teleostei</taxon>
        <taxon>Clupei</taxon>
        <taxon>Clupeiformes</taxon>
        <taxon>Clupeoidei</taxon>
        <taxon>Clupeidae</taxon>
        <taxon>Alosa</taxon>
    </lineage>
</organism>
<name>A0AAV6FXI8_9TELE</name>
<feature type="region of interest" description="Disordered" evidence="1">
    <location>
        <begin position="66"/>
        <end position="94"/>
    </location>
</feature>
<gene>
    <name evidence="2" type="ORF">AALO_G00223240</name>
</gene>
<proteinExistence type="predicted"/>